<dbReference type="GO" id="GO:0000981">
    <property type="term" value="F:DNA-binding transcription factor activity, RNA polymerase II-specific"/>
    <property type="evidence" value="ECO:0007669"/>
    <property type="project" value="TreeGrafter"/>
</dbReference>
<dbReference type="InterPro" id="IPR001005">
    <property type="entry name" value="SANT/Myb"/>
</dbReference>
<keyword evidence="5" id="KW-1185">Reference proteome</keyword>
<feature type="compositionally biased region" description="Low complexity" evidence="1">
    <location>
        <begin position="739"/>
        <end position="752"/>
    </location>
</feature>
<dbReference type="Pfam" id="PF00249">
    <property type="entry name" value="Myb_DNA-binding"/>
    <property type="match status" value="2"/>
</dbReference>
<dbReference type="EMBL" id="AGNL01012223">
    <property type="protein sequence ID" value="EJK68007.1"/>
    <property type="molecule type" value="Genomic_DNA"/>
</dbReference>
<feature type="domain" description="HTH myb-type" evidence="3">
    <location>
        <begin position="356"/>
        <end position="410"/>
    </location>
</feature>
<feature type="domain" description="Myb-like" evidence="2">
    <location>
        <begin position="317"/>
        <end position="406"/>
    </location>
</feature>
<dbReference type="Pfam" id="PF13921">
    <property type="entry name" value="Myb_DNA-bind_6"/>
    <property type="match status" value="2"/>
</dbReference>
<feature type="domain" description="Myb-like" evidence="2">
    <location>
        <begin position="61"/>
        <end position="122"/>
    </location>
</feature>
<dbReference type="SUPFAM" id="SSF46689">
    <property type="entry name" value="Homeodomain-like"/>
    <property type="match status" value="3"/>
</dbReference>
<dbReference type="SMART" id="SM00717">
    <property type="entry name" value="SANT"/>
    <property type="match status" value="5"/>
</dbReference>
<dbReference type="eggNOG" id="KOG0048">
    <property type="taxonomic scope" value="Eukaryota"/>
</dbReference>
<gene>
    <name evidence="4" type="ORF">THAOC_10867</name>
</gene>
<evidence type="ECO:0000259" key="3">
    <source>
        <dbReference type="PROSITE" id="PS51294"/>
    </source>
</evidence>
<dbReference type="OrthoDB" id="2143914at2759"/>
<feature type="compositionally biased region" description="Basic and acidic residues" evidence="1">
    <location>
        <begin position="724"/>
        <end position="735"/>
    </location>
</feature>
<evidence type="ECO:0000256" key="1">
    <source>
        <dbReference type="SAM" id="MobiDB-lite"/>
    </source>
</evidence>
<feature type="region of interest" description="Disordered" evidence="1">
    <location>
        <begin position="686"/>
        <end position="811"/>
    </location>
</feature>
<dbReference type="InterPro" id="IPR050560">
    <property type="entry name" value="MYB_TF"/>
</dbReference>
<feature type="domain" description="HTH myb-type" evidence="3">
    <location>
        <begin position="317"/>
        <end position="355"/>
    </location>
</feature>
<feature type="region of interest" description="Disordered" evidence="1">
    <location>
        <begin position="271"/>
        <end position="330"/>
    </location>
</feature>
<dbReference type="PROSITE" id="PS51294">
    <property type="entry name" value="HTH_MYB"/>
    <property type="match status" value="5"/>
</dbReference>
<feature type="domain" description="Myb-like" evidence="2">
    <location>
        <begin position="648"/>
        <end position="690"/>
    </location>
</feature>
<feature type="domain" description="HTH myb-type" evidence="3">
    <location>
        <begin position="172"/>
        <end position="221"/>
    </location>
</feature>
<dbReference type="AlphaFoldDB" id="K0TBX6"/>
<dbReference type="Gene3D" id="1.10.10.60">
    <property type="entry name" value="Homeodomain-like"/>
    <property type="match status" value="6"/>
</dbReference>
<accession>K0TBX6</accession>
<proteinExistence type="predicted"/>
<dbReference type="Proteomes" id="UP000266841">
    <property type="component" value="Unassembled WGS sequence"/>
</dbReference>
<protein>
    <submittedName>
        <fullName evidence="4">Uncharacterized protein</fullName>
    </submittedName>
</protein>
<evidence type="ECO:0000259" key="2">
    <source>
        <dbReference type="PROSITE" id="PS50090"/>
    </source>
</evidence>
<feature type="domain" description="HTH myb-type" evidence="3">
    <location>
        <begin position="61"/>
        <end position="126"/>
    </location>
</feature>
<evidence type="ECO:0000313" key="5">
    <source>
        <dbReference type="Proteomes" id="UP000266841"/>
    </source>
</evidence>
<feature type="region of interest" description="Disordered" evidence="1">
    <location>
        <begin position="1"/>
        <end position="67"/>
    </location>
</feature>
<feature type="compositionally biased region" description="Basic and acidic residues" evidence="1">
    <location>
        <begin position="753"/>
        <end position="763"/>
    </location>
</feature>
<feature type="region of interest" description="Disordered" evidence="1">
    <location>
        <begin position="409"/>
        <end position="446"/>
    </location>
</feature>
<dbReference type="InterPro" id="IPR009057">
    <property type="entry name" value="Homeodomain-like_sf"/>
</dbReference>
<dbReference type="PROSITE" id="PS50090">
    <property type="entry name" value="MYB_LIKE"/>
    <property type="match status" value="5"/>
</dbReference>
<sequence length="928" mass="100967">MPTASMLRIPSGPAPPTADGRGAADPNDVGDGGDRPPRPDANASVDSVVREEATASSARQAERYNTGPWTAEEHASFLRGLECHGKKWAEIASLKVASYRFLATHVESRTDVQIRSHAQQYFKRMAKANPLEVAAYAAPVPDQGPRRTSGRTPRPIVPFGVEVFPAGPRAGWTPEEDKRLSELARGYGTGQVKWTVVAAELPGREPTGCLERWTNVLDPSISWSPFTAEEDRAIARFQAGRKKAGQWDTLAKTLPGRTARQLRHRWNQVLAIDPHLQQPKNGLSSQGKGGGTVTHRSVTHEKERQRQRKKDGAANTSAKKRKQPWTAEEDEKLSKLVRGYGSGEVEWSTVATNMPDPSISRSPFTAAEDRAIVRLKANGEKTWVEIAENLPGRTARQLRHRWSYQLEAKAKARGSPWAKAGDRQRPRGPTSRGETLDGKPGPSPVNAAAAAPIGVSSSRAALNEIWQECCDVADRKGSESELKRKLQEFLSEAKSSGKEASCASEPEPPSKRTKRVAMTIVPNSSRDDPAVRYDCPFPGCGKTNLSKMGLSAHHGMMHGKVDWSKVRRSQVDHGTTASLATSEGSADETADKYIEVRRSQVDLETPASLFASKGPADETADKNNIELDMQQEKRDAKGDKQEGGEDVAATIKRKPWTDKEDESLRELVMWSASGTGKVKWSDVATRMPGRRGHGREVGRTGPEPARADGATAQEPVDATGGGFRKSENENYDGFRKTKTTAASEKTKTTAASEKTKTTEREAKPPSPNEPVRPSSVAPPKVLRVVASTTTPLARVEQREDGSVRSNPFPSSLCSLPRTLLEPAGSFPRRVFGQGKDDGGRKRLSRPAASEEGRRDVCQAGRPGQGRDELGRDPGLLGARGSIVWASGEWLISPCLGPIVHMMRGFLHSPASRNMQGTFKIRSLNAPGH</sequence>
<organism evidence="4 5">
    <name type="scientific">Thalassiosira oceanica</name>
    <name type="common">Marine diatom</name>
    <dbReference type="NCBI Taxonomy" id="159749"/>
    <lineage>
        <taxon>Eukaryota</taxon>
        <taxon>Sar</taxon>
        <taxon>Stramenopiles</taxon>
        <taxon>Ochrophyta</taxon>
        <taxon>Bacillariophyta</taxon>
        <taxon>Coscinodiscophyceae</taxon>
        <taxon>Thalassiosirophycidae</taxon>
        <taxon>Thalassiosirales</taxon>
        <taxon>Thalassiosiraceae</taxon>
        <taxon>Thalassiosira</taxon>
    </lineage>
</organism>
<dbReference type="InterPro" id="IPR017930">
    <property type="entry name" value="Myb_dom"/>
</dbReference>
<dbReference type="PANTHER" id="PTHR45614">
    <property type="entry name" value="MYB PROTEIN-RELATED"/>
    <property type="match status" value="1"/>
</dbReference>
<reference evidence="4 5" key="1">
    <citation type="journal article" date="2012" name="Genome Biol.">
        <title>Genome and low-iron response of an oceanic diatom adapted to chronic iron limitation.</title>
        <authorList>
            <person name="Lommer M."/>
            <person name="Specht M."/>
            <person name="Roy A.S."/>
            <person name="Kraemer L."/>
            <person name="Andreson R."/>
            <person name="Gutowska M.A."/>
            <person name="Wolf J."/>
            <person name="Bergner S.V."/>
            <person name="Schilhabel M.B."/>
            <person name="Klostermeier U.C."/>
            <person name="Beiko R.G."/>
            <person name="Rosenstiel P."/>
            <person name="Hippler M."/>
            <person name="Laroche J."/>
        </authorList>
    </citation>
    <scope>NUCLEOTIDE SEQUENCE [LARGE SCALE GENOMIC DNA]</scope>
    <source>
        <strain evidence="4 5">CCMP1005</strain>
    </source>
</reference>
<feature type="domain" description="HTH myb-type" evidence="3">
    <location>
        <begin position="225"/>
        <end position="274"/>
    </location>
</feature>
<feature type="domain" description="Myb-like" evidence="2">
    <location>
        <begin position="169"/>
        <end position="217"/>
    </location>
</feature>
<dbReference type="GO" id="GO:0000978">
    <property type="term" value="F:RNA polymerase II cis-regulatory region sequence-specific DNA binding"/>
    <property type="evidence" value="ECO:0007669"/>
    <property type="project" value="TreeGrafter"/>
</dbReference>
<feature type="region of interest" description="Disordered" evidence="1">
    <location>
        <begin position="493"/>
        <end position="514"/>
    </location>
</feature>
<evidence type="ECO:0000313" key="4">
    <source>
        <dbReference type="EMBL" id="EJK68007.1"/>
    </source>
</evidence>
<name>K0TBX6_THAOC</name>
<comment type="caution">
    <text evidence="4">The sequence shown here is derived from an EMBL/GenBank/DDBJ whole genome shotgun (WGS) entry which is preliminary data.</text>
</comment>
<dbReference type="CDD" id="cd00167">
    <property type="entry name" value="SANT"/>
    <property type="match status" value="4"/>
</dbReference>
<feature type="region of interest" description="Disordered" evidence="1">
    <location>
        <begin position="825"/>
        <end position="872"/>
    </location>
</feature>
<dbReference type="GO" id="GO:0005634">
    <property type="term" value="C:nucleus"/>
    <property type="evidence" value="ECO:0007669"/>
    <property type="project" value="TreeGrafter"/>
</dbReference>
<feature type="domain" description="Myb-like" evidence="2">
    <location>
        <begin position="218"/>
        <end position="270"/>
    </location>
</feature>